<dbReference type="SMART" id="SM00906">
    <property type="entry name" value="Fungal_trans"/>
    <property type="match status" value="1"/>
</dbReference>
<evidence type="ECO:0000256" key="8">
    <source>
        <dbReference type="SAM" id="Phobius"/>
    </source>
</evidence>
<dbReference type="PROSITE" id="PS50048">
    <property type="entry name" value="ZN2_CY6_FUNGAL_2"/>
    <property type="match status" value="1"/>
</dbReference>
<keyword evidence="8" id="KW-0472">Membrane</keyword>
<gene>
    <name evidence="10" type="ORF">SAMEA4029010_CIC11G00000003466</name>
</gene>
<organism evidence="10 11">
    <name type="scientific">Sungouiella intermedia</name>
    <dbReference type="NCBI Taxonomy" id="45354"/>
    <lineage>
        <taxon>Eukaryota</taxon>
        <taxon>Fungi</taxon>
        <taxon>Dikarya</taxon>
        <taxon>Ascomycota</taxon>
        <taxon>Saccharomycotina</taxon>
        <taxon>Pichiomycetes</taxon>
        <taxon>Metschnikowiaceae</taxon>
        <taxon>Sungouiella</taxon>
    </lineage>
</organism>
<keyword evidence="11" id="KW-1185">Reference proteome</keyword>
<dbReference type="GO" id="GO:0043565">
    <property type="term" value="F:sequence-specific DNA binding"/>
    <property type="evidence" value="ECO:0007669"/>
    <property type="project" value="TreeGrafter"/>
</dbReference>
<dbReference type="InterPro" id="IPR007219">
    <property type="entry name" value="XnlR_reg_dom"/>
</dbReference>
<reference evidence="10 11" key="1">
    <citation type="submission" date="2016-10" db="EMBL/GenBank/DDBJ databases">
        <authorList>
            <person name="de Groot N.N."/>
        </authorList>
    </citation>
    <scope>NUCLEOTIDE SEQUENCE [LARGE SCALE GENOMIC DNA]</scope>
    <source>
        <strain evidence="10 11">CBS 141442</strain>
    </source>
</reference>
<dbReference type="GO" id="GO:0006351">
    <property type="term" value="P:DNA-templated transcription"/>
    <property type="evidence" value="ECO:0007669"/>
    <property type="project" value="InterPro"/>
</dbReference>
<evidence type="ECO:0000256" key="5">
    <source>
        <dbReference type="ARBA" id="ARBA00023163"/>
    </source>
</evidence>
<dbReference type="GO" id="GO:0008270">
    <property type="term" value="F:zinc ion binding"/>
    <property type="evidence" value="ECO:0007669"/>
    <property type="project" value="InterPro"/>
</dbReference>
<dbReference type="CDD" id="cd00067">
    <property type="entry name" value="GAL4"/>
    <property type="match status" value="1"/>
</dbReference>
<keyword evidence="4" id="KW-0238">DNA-binding</keyword>
<dbReference type="PANTHER" id="PTHR47540">
    <property type="entry name" value="THIAMINE REPRESSIBLE GENES REGULATORY PROTEIN THI5"/>
    <property type="match status" value="1"/>
</dbReference>
<evidence type="ECO:0000256" key="2">
    <source>
        <dbReference type="ARBA" id="ARBA00022723"/>
    </source>
</evidence>
<dbReference type="Gene3D" id="4.10.240.10">
    <property type="entry name" value="Zn(2)-C6 fungal-type DNA-binding domain"/>
    <property type="match status" value="1"/>
</dbReference>
<keyword evidence="8" id="KW-1133">Transmembrane helix</keyword>
<dbReference type="SUPFAM" id="SSF57701">
    <property type="entry name" value="Zn2/Cys6 DNA-binding domain"/>
    <property type="match status" value="1"/>
</dbReference>
<protein>
    <submittedName>
        <fullName evidence="10">CIC11C00000003466</fullName>
    </submittedName>
</protein>
<evidence type="ECO:0000256" key="3">
    <source>
        <dbReference type="ARBA" id="ARBA00023015"/>
    </source>
</evidence>
<evidence type="ECO:0000256" key="4">
    <source>
        <dbReference type="ARBA" id="ARBA00023125"/>
    </source>
</evidence>
<accession>A0A1L0D2B4</accession>
<keyword evidence="3" id="KW-0805">Transcription regulation</keyword>
<dbReference type="InterPro" id="IPR051711">
    <property type="entry name" value="Stress_Response_Reg"/>
</dbReference>
<name>A0A1L0D2B4_9ASCO</name>
<feature type="domain" description="Zn(2)-C6 fungal-type" evidence="9">
    <location>
        <begin position="129"/>
        <end position="158"/>
    </location>
</feature>
<dbReference type="InterPro" id="IPR036864">
    <property type="entry name" value="Zn2-C6_fun-type_DNA-bd_sf"/>
</dbReference>
<dbReference type="PANTHER" id="PTHR47540:SF2">
    <property type="entry name" value="ZN(II)2CYS6 TRANSCRIPTION FACTOR (EUROFUNG)"/>
    <property type="match status" value="1"/>
</dbReference>
<comment type="subcellular location">
    <subcellularLocation>
        <location evidence="1">Nucleus</location>
    </subcellularLocation>
</comment>
<keyword evidence="8" id="KW-0812">Transmembrane</keyword>
<dbReference type="Proteomes" id="UP000182334">
    <property type="component" value="Chromosome II"/>
</dbReference>
<dbReference type="SMART" id="SM00066">
    <property type="entry name" value="GAL4"/>
    <property type="match status" value="1"/>
</dbReference>
<feature type="compositionally biased region" description="Polar residues" evidence="7">
    <location>
        <begin position="808"/>
        <end position="817"/>
    </location>
</feature>
<dbReference type="Pfam" id="PF04082">
    <property type="entry name" value="Fungal_trans"/>
    <property type="match status" value="1"/>
</dbReference>
<evidence type="ECO:0000256" key="6">
    <source>
        <dbReference type="ARBA" id="ARBA00023242"/>
    </source>
</evidence>
<evidence type="ECO:0000256" key="7">
    <source>
        <dbReference type="SAM" id="MobiDB-lite"/>
    </source>
</evidence>
<sequence length="841" mass="96506">MDPNKDSRYERPYFFDLQSSQLQNISTAPTYHQFNLSLQPQALSNVNPPPNTLAPDPRPGHSQSVLSTLLQFDQLPALRSHEQLPQINVYGLPKRLPVPTNPEIIRTSPSPGITVNNTNEKGRMRVNRACDRCRSHKIKCTGLLPCSNCSKQGIECKYRTKLGDEPEAKRPKVESNDTIAPVPAELDYHSQALPILEKPAVEKSESDYTTYLENRIHYLENLLLENLAATFKNVGNVNVDVQDVNDMLKSQLSKWRFCRRHQNALVIELCNSLYKSLTPESKAKVPLPRTQYFGWNMSGCNYLKPETLPPLPPLDDLPNGFRCHLVNFFFSEINPLYAILHEAVFREQIDAFKKLKDTNPANQSNQAALFLAMLCLVYALGIRFTEFMKADGPSMEMLHFEEKLFKYSHKVVLVFSFEWESFELIQCWLLVTLYLRISHRQTSANFAMGHAVTMCRSMGLGRTTQVIAEVTPYEILKAKRIFYAVYSFDRVIGLQAGRYRALNEFDITRKFPSLDFELQSKRDDWITLPAFAMMHIARIANFIHTSTSDNYDLIKAQQINKEIHLLGRWLNRNGFDDAKDIYPYGGSTGPISSMVKAQVKLHYYDLLIAVHGKLLFNYLGKRIASEGMKIESVLEANEGVIYILKKCHEANTLYAPWYLNLLLLFNVGINCLVFINAGIFLAESRRLMSDSMSLLQHLQNSSVKDEKGKLIFRERFKMVSECIWVFKTANHIMTLSFEESIRTIKELGIDHGSADVNKQYFTQFGIENVNDKGKLDELMEHQNNRSLTKEIEGRRRIDVEQEDEHTPGRSTAQPDSTSFGVDQLLGNLQWFDQWLDFNYQL</sequence>
<proteinExistence type="predicted"/>
<dbReference type="PROSITE" id="PS00463">
    <property type="entry name" value="ZN2_CY6_FUNGAL_1"/>
    <property type="match status" value="1"/>
</dbReference>
<dbReference type="OrthoDB" id="4064873at2759"/>
<evidence type="ECO:0000313" key="10">
    <source>
        <dbReference type="EMBL" id="SGZ50596.1"/>
    </source>
</evidence>
<evidence type="ECO:0000259" key="9">
    <source>
        <dbReference type="PROSITE" id="PS50048"/>
    </source>
</evidence>
<keyword evidence="6" id="KW-0539">Nucleus</keyword>
<feature type="compositionally biased region" description="Basic and acidic residues" evidence="7">
    <location>
        <begin position="795"/>
        <end position="807"/>
    </location>
</feature>
<keyword evidence="2" id="KW-0479">Metal-binding</keyword>
<dbReference type="CDD" id="cd12148">
    <property type="entry name" value="fungal_TF_MHR"/>
    <property type="match status" value="1"/>
</dbReference>
<feature type="region of interest" description="Disordered" evidence="7">
    <location>
        <begin position="795"/>
        <end position="817"/>
    </location>
</feature>
<dbReference type="GO" id="GO:0045944">
    <property type="term" value="P:positive regulation of transcription by RNA polymerase II"/>
    <property type="evidence" value="ECO:0007669"/>
    <property type="project" value="TreeGrafter"/>
</dbReference>
<dbReference type="GO" id="GO:0005634">
    <property type="term" value="C:nucleus"/>
    <property type="evidence" value="ECO:0007669"/>
    <property type="project" value="UniProtKB-SubCell"/>
</dbReference>
<dbReference type="EMBL" id="LT635757">
    <property type="protein sequence ID" value="SGZ50596.1"/>
    <property type="molecule type" value="Genomic_DNA"/>
</dbReference>
<evidence type="ECO:0000313" key="11">
    <source>
        <dbReference type="Proteomes" id="UP000182334"/>
    </source>
</evidence>
<feature type="transmembrane region" description="Helical" evidence="8">
    <location>
        <begin position="661"/>
        <end position="682"/>
    </location>
</feature>
<dbReference type="GO" id="GO:0000981">
    <property type="term" value="F:DNA-binding transcription factor activity, RNA polymerase II-specific"/>
    <property type="evidence" value="ECO:0007669"/>
    <property type="project" value="InterPro"/>
</dbReference>
<dbReference type="AlphaFoldDB" id="A0A1L0D2B4"/>
<feature type="region of interest" description="Disordered" evidence="7">
    <location>
        <begin position="41"/>
        <end position="62"/>
    </location>
</feature>
<evidence type="ECO:0000256" key="1">
    <source>
        <dbReference type="ARBA" id="ARBA00004123"/>
    </source>
</evidence>
<keyword evidence="5" id="KW-0804">Transcription</keyword>
<dbReference type="InterPro" id="IPR001138">
    <property type="entry name" value="Zn2Cys6_DnaBD"/>
</dbReference>
<dbReference type="Pfam" id="PF00172">
    <property type="entry name" value="Zn_clus"/>
    <property type="match status" value="1"/>
</dbReference>